<gene>
    <name evidence="2" type="primary">orf110</name>
</gene>
<keyword evidence="2" id="KW-0496">Mitochondrion</keyword>
<feature type="compositionally biased region" description="Basic and acidic residues" evidence="1">
    <location>
        <begin position="1"/>
        <end position="10"/>
    </location>
</feature>
<dbReference type="RefSeq" id="YP_009532819.1">
    <property type="nucleotide sequence ID" value="NC_039768.1"/>
</dbReference>
<feature type="compositionally biased region" description="Polar residues" evidence="1">
    <location>
        <begin position="34"/>
        <end position="44"/>
    </location>
</feature>
<feature type="compositionally biased region" description="Basic residues" evidence="1">
    <location>
        <begin position="11"/>
        <end position="20"/>
    </location>
</feature>
<dbReference type="EMBL" id="MF955859">
    <property type="protein sequence ID" value="AYD72967.1"/>
    <property type="molecule type" value="Genomic_DNA"/>
</dbReference>
<sequence length="110" mass="12527">MKEGKEDARKRSGKLRRYRGKQSLLSRSCPLASPRSNRQAKSTRSSLVCLLIAVKPMVRIGHIGDLQLGIYTKNLKTTTGNTPFIMVYGAEAIIPRSPVYDWQYRIDWET</sequence>
<proteinExistence type="predicted"/>
<evidence type="ECO:0000256" key="1">
    <source>
        <dbReference type="SAM" id="MobiDB-lite"/>
    </source>
</evidence>
<organism evidence="2">
    <name type="scientific">Glycine soja</name>
    <name type="common">Wild soybean</name>
    <dbReference type="NCBI Taxonomy" id="3848"/>
    <lineage>
        <taxon>Eukaryota</taxon>
        <taxon>Viridiplantae</taxon>
        <taxon>Streptophyta</taxon>
        <taxon>Embryophyta</taxon>
        <taxon>Tracheophyta</taxon>
        <taxon>Spermatophyta</taxon>
        <taxon>Magnoliopsida</taxon>
        <taxon>eudicotyledons</taxon>
        <taxon>Gunneridae</taxon>
        <taxon>Pentapetalae</taxon>
        <taxon>rosids</taxon>
        <taxon>fabids</taxon>
        <taxon>Fabales</taxon>
        <taxon>Fabaceae</taxon>
        <taxon>Papilionoideae</taxon>
        <taxon>50 kb inversion clade</taxon>
        <taxon>NPAAA clade</taxon>
        <taxon>indigoferoid/millettioid clade</taxon>
        <taxon>Phaseoleae</taxon>
        <taxon>Glycine</taxon>
        <taxon>Glycine subgen. Soja</taxon>
    </lineage>
</organism>
<name>A0A386JNC6_GLYSO</name>
<reference evidence="2" key="1">
    <citation type="journal article" date="2018" name="Mitochondrial DNA Part B Resour">
        <title>The first complete mitochondrial genome of wild soybean (Glycine soja).</title>
        <authorList>
            <person name="Asaf S."/>
            <person name="Khan A.L."/>
            <person name="Al-Harrasi A."/>
            <person name="Kim T.H."/>
            <person name="Lee I.-J."/>
        </authorList>
    </citation>
    <scope>NUCLEOTIDE SEQUENCE</scope>
</reference>
<dbReference type="KEGG" id="gsj:38334440"/>
<feature type="region of interest" description="Disordered" evidence="1">
    <location>
        <begin position="1"/>
        <end position="44"/>
    </location>
</feature>
<geneLocation type="mitochondrion" evidence="2"/>
<protein>
    <submittedName>
        <fullName evidence="2">Uncharacterized protein</fullName>
    </submittedName>
</protein>
<dbReference type="AlphaFoldDB" id="A0A386JNC6"/>
<dbReference type="GeneID" id="38334440"/>
<dbReference type="Gramene" id="GeneID_38334440_t1">
    <property type="protein sequence ID" value="YP_009532819.1"/>
    <property type="gene ID" value="GeneID_38334440"/>
</dbReference>
<evidence type="ECO:0000313" key="2">
    <source>
        <dbReference type="EMBL" id="AYD72967.1"/>
    </source>
</evidence>
<accession>A0A386JNC6</accession>